<evidence type="ECO:0000313" key="2">
    <source>
        <dbReference type="EMBL" id="KKL87052.1"/>
    </source>
</evidence>
<gene>
    <name evidence="2" type="ORF">LCGC14_1938540</name>
</gene>
<keyword evidence="1" id="KW-0812">Transmembrane</keyword>
<dbReference type="EMBL" id="LAZR01020939">
    <property type="protein sequence ID" value="KKL87052.1"/>
    <property type="molecule type" value="Genomic_DNA"/>
</dbReference>
<name>A0A0F9IIC3_9ZZZZ</name>
<reference evidence="2" key="1">
    <citation type="journal article" date="2015" name="Nature">
        <title>Complex archaea that bridge the gap between prokaryotes and eukaryotes.</title>
        <authorList>
            <person name="Spang A."/>
            <person name="Saw J.H."/>
            <person name="Jorgensen S.L."/>
            <person name="Zaremba-Niedzwiedzka K."/>
            <person name="Martijn J."/>
            <person name="Lind A.E."/>
            <person name="van Eijk R."/>
            <person name="Schleper C."/>
            <person name="Guy L."/>
            <person name="Ettema T.J."/>
        </authorList>
    </citation>
    <scope>NUCLEOTIDE SEQUENCE</scope>
</reference>
<organism evidence="2">
    <name type="scientific">marine sediment metagenome</name>
    <dbReference type="NCBI Taxonomy" id="412755"/>
    <lineage>
        <taxon>unclassified sequences</taxon>
        <taxon>metagenomes</taxon>
        <taxon>ecological metagenomes</taxon>
    </lineage>
</organism>
<evidence type="ECO:0000256" key="1">
    <source>
        <dbReference type="SAM" id="Phobius"/>
    </source>
</evidence>
<accession>A0A0F9IIC3</accession>
<keyword evidence="1" id="KW-0472">Membrane</keyword>
<dbReference type="AlphaFoldDB" id="A0A0F9IIC3"/>
<feature type="transmembrane region" description="Helical" evidence="1">
    <location>
        <begin position="6"/>
        <end position="31"/>
    </location>
</feature>
<sequence>MKKSEWFVLGIVAVVVAVVAVYVGLDVAALLR</sequence>
<protein>
    <submittedName>
        <fullName evidence="2">Uncharacterized protein</fullName>
    </submittedName>
</protein>
<comment type="caution">
    <text evidence="2">The sequence shown here is derived from an EMBL/GenBank/DDBJ whole genome shotgun (WGS) entry which is preliminary data.</text>
</comment>
<keyword evidence="1" id="KW-1133">Transmembrane helix</keyword>
<proteinExistence type="predicted"/>